<name>A0A7J6P312_PEROL</name>
<feature type="region of interest" description="Disordered" evidence="1">
    <location>
        <begin position="396"/>
        <end position="446"/>
    </location>
</feature>
<feature type="region of interest" description="Disordered" evidence="1">
    <location>
        <begin position="206"/>
        <end position="225"/>
    </location>
</feature>
<feature type="compositionally biased region" description="Basic and acidic residues" evidence="1">
    <location>
        <begin position="206"/>
        <end position="218"/>
    </location>
</feature>
<evidence type="ECO:0000313" key="3">
    <source>
        <dbReference type="Proteomes" id="UP000541610"/>
    </source>
</evidence>
<dbReference type="EMBL" id="JABANP010000107">
    <property type="protein sequence ID" value="KAF4690106.1"/>
    <property type="molecule type" value="Genomic_DNA"/>
</dbReference>
<proteinExistence type="predicted"/>
<reference evidence="2 3" key="1">
    <citation type="submission" date="2020-04" db="EMBL/GenBank/DDBJ databases">
        <title>Perkinsus olseni comparative genomics.</title>
        <authorList>
            <person name="Bogema D.R."/>
        </authorList>
    </citation>
    <scope>NUCLEOTIDE SEQUENCE [LARGE SCALE GENOMIC DNA]</scope>
    <source>
        <strain evidence="2">00978-12</strain>
    </source>
</reference>
<dbReference type="Proteomes" id="UP000541610">
    <property type="component" value="Unassembled WGS sequence"/>
</dbReference>
<dbReference type="AlphaFoldDB" id="A0A7J6P312"/>
<sequence length="446" mass="51323">ANLADDEDEDPKRFYPHMVWPTNNFMYPAATMWAIFFAGEDYAPKTKIDNVLQRVMRTLAAYLLSSLLWYDASQPLGYQASPWESMQLANGNSVTVAKYGEAYGYLGHYLGYMRPFWKGVDSRLWRAKILDATHFSWVLALDMEKPRPRGVCGHPRTAENNLDIRRVRIAPGAPPITDMALNDSMCAIENSLVPAVTIWNYAPDNNEKEKGAAGKTSEKYTLQRPEGNDKVPSFCDLGVGSEVRWETEINYVSIPALRFSAANVSQSTCTSVHPLSENRIDVKVQSSHYQEELDGSPLAPDDISRAVAMFVEERVATGCLRCSSSAGYLKKEFDGLMNEQQPRLPARDKKPSRRREEELAQKERIREVRCFGVRRVLTRYHRAFREEKLKRLKRKEEMKLQAADMKRRMQEEARQQKQQERERQKEQERLAREKAREEEKLASTSR</sequence>
<feature type="compositionally biased region" description="Basic and acidic residues" evidence="1">
    <location>
        <begin position="345"/>
        <end position="359"/>
    </location>
</feature>
<protein>
    <submittedName>
        <fullName evidence="2">Uncharacterized protein</fullName>
    </submittedName>
</protein>
<evidence type="ECO:0000313" key="2">
    <source>
        <dbReference type="EMBL" id="KAF4690106.1"/>
    </source>
</evidence>
<organism evidence="2 3">
    <name type="scientific">Perkinsus olseni</name>
    <name type="common">Perkinsus atlanticus</name>
    <dbReference type="NCBI Taxonomy" id="32597"/>
    <lineage>
        <taxon>Eukaryota</taxon>
        <taxon>Sar</taxon>
        <taxon>Alveolata</taxon>
        <taxon>Perkinsozoa</taxon>
        <taxon>Perkinsea</taxon>
        <taxon>Perkinsida</taxon>
        <taxon>Perkinsidae</taxon>
        <taxon>Perkinsus</taxon>
    </lineage>
</organism>
<comment type="caution">
    <text evidence="2">The sequence shown here is derived from an EMBL/GenBank/DDBJ whole genome shotgun (WGS) entry which is preliminary data.</text>
</comment>
<feature type="region of interest" description="Disordered" evidence="1">
    <location>
        <begin position="339"/>
        <end position="359"/>
    </location>
</feature>
<feature type="non-terminal residue" evidence="2">
    <location>
        <position position="446"/>
    </location>
</feature>
<evidence type="ECO:0000256" key="1">
    <source>
        <dbReference type="SAM" id="MobiDB-lite"/>
    </source>
</evidence>
<dbReference type="OrthoDB" id="437086at2759"/>
<gene>
    <name evidence="2" type="ORF">FOZ60_000671</name>
</gene>
<accession>A0A7J6P312</accession>